<comment type="caution">
    <text evidence="2">The sequence shown here is derived from an EMBL/GenBank/DDBJ whole genome shotgun (WGS) entry which is preliminary data.</text>
</comment>
<protein>
    <submittedName>
        <fullName evidence="2">Beta-ketoacyl synthase domain-containing protein</fullName>
    </submittedName>
</protein>
<dbReference type="InterPro" id="IPR016039">
    <property type="entry name" value="Thiolase-like"/>
</dbReference>
<evidence type="ECO:0000313" key="3">
    <source>
        <dbReference type="Proteomes" id="UP001241169"/>
    </source>
</evidence>
<sequence>HRLGLRLQPVGGAAGLFGPLTRPSTRARAGESSPSPSGPCGTFQDAAYGYWRGEGLGIVLSSGVRSAAARPAPSPSRTPAPPCGRTCTATCWLRLALKPPSLATSILSRTASQAGDTAGVFSIAAGYPLYVGVVKANIGHGGDGRDHGIPN</sequence>
<organism evidence="2 3">
    <name type="scientific">Colletotrichum paranaense</name>
    <dbReference type="NCBI Taxonomy" id="1914294"/>
    <lineage>
        <taxon>Eukaryota</taxon>
        <taxon>Fungi</taxon>
        <taxon>Dikarya</taxon>
        <taxon>Ascomycota</taxon>
        <taxon>Pezizomycotina</taxon>
        <taxon>Sordariomycetes</taxon>
        <taxon>Hypocreomycetidae</taxon>
        <taxon>Glomerellales</taxon>
        <taxon>Glomerellaceae</taxon>
        <taxon>Colletotrichum</taxon>
        <taxon>Colletotrichum acutatum species complex</taxon>
    </lineage>
</organism>
<accession>A0ABQ9SWM5</accession>
<feature type="non-terminal residue" evidence="2">
    <location>
        <position position="1"/>
    </location>
</feature>
<dbReference type="GeneID" id="85372568"/>
<evidence type="ECO:0000313" key="2">
    <source>
        <dbReference type="EMBL" id="KAK1543755.1"/>
    </source>
</evidence>
<name>A0ABQ9SWM5_9PEZI</name>
<dbReference type="RefSeq" id="XP_060352875.1">
    <property type="nucleotide sequence ID" value="XM_060488669.1"/>
</dbReference>
<dbReference type="SUPFAM" id="SSF53901">
    <property type="entry name" value="Thiolase-like"/>
    <property type="match status" value="1"/>
</dbReference>
<gene>
    <name evidence="2" type="ORF">CPAR01_04388</name>
</gene>
<feature type="compositionally biased region" description="Low complexity" evidence="1">
    <location>
        <begin position="30"/>
        <end position="40"/>
    </location>
</feature>
<evidence type="ECO:0000256" key="1">
    <source>
        <dbReference type="SAM" id="MobiDB-lite"/>
    </source>
</evidence>
<feature type="region of interest" description="Disordered" evidence="1">
    <location>
        <begin position="14"/>
        <end position="40"/>
    </location>
</feature>
<dbReference type="Proteomes" id="UP001241169">
    <property type="component" value="Unassembled WGS sequence"/>
</dbReference>
<dbReference type="EMBL" id="MOPA01000003">
    <property type="protein sequence ID" value="KAK1543755.1"/>
    <property type="molecule type" value="Genomic_DNA"/>
</dbReference>
<reference evidence="2 3" key="1">
    <citation type="submission" date="2016-10" db="EMBL/GenBank/DDBJ databases">
        <title>The genome sequence of Colletotrichum fioriniae PJ7.</title>
        <authorList>
            <person name="Baroncelli R."/>
        </authorList>
    </citation>
    <scope>NUCLEOTIDE SEQUENCE [LARGE SCALE GENOMIC DNA]</scope>
    <source>
        <strain evidence="2 3">IMI 384185</strain>
    </source>
</reference>
<keyword evidence="3" id="KW-1185">Reference proteome</keyword>
<proteinExistence type="predicted"/>
<dbReference type="Gene3D" id="3.40.47.10">
    <property type="match status" value="1"/>
</dbReference>